<dbReference type="EMBL" id="LXQA010101533">
    <property type="protein sequence ID" value="MCI16587.1"/>
    <property type="molecule type" value="Genomic_DNA"/>
</dbReference>
<name>A0A392PY24_9FABA</name>
<comment type="caution">
    <text evidence="2">The sequence shown here is derived from an EMBL/GenBank/DDBJ whole genome shotgun (WGS) entry which is preliminary data.</text>
</comment>
<proteinExistence type="predicted"/>
<dbReference type="Proteomes" id="UP000265520">
    <property type="component" value="Unassembled WGS sequence"/>
</dbReference>
<organism evidence="2 3">
    <name type="scientific">Trifolium medium</name>
    <dbReference type="NCBI Taxonomy" id="97028"/>
    <lineage>
        <taxon>Eukaryota</taxon>
        <taxon>Viridiplantae</taxon>
        <taxon>Streptophyta</taxon>
        <taxon>Embryophyta</taxon>
        <taxon>Tracheophyta</taxon>
        <taxon>Spermatophyta</taxon>
        <taxon>Magnoliopsida</taxon>
        <taxon>eudicotyledons</taxon>
        <taxon>Gunneridae</taxon>
        <taxon>Pentapetalae</taxon>
        <taxon>rosids</taxon>
        <taxon>fabids</taxon>
        <taxon>Fabales</taxon>
        <taxon>Fabaceae</taxon>
        <taxon>Papilionoideae</taxon>
        <taxon>50 kb inversion clade</taxon>
        <taxon>NPAAA clade</taxon>
        <taxon>Hologalegina</taxon>
        <taxon>IRL clade</taxon>
        <taxon>Trifolieae</taxon>
        <taxon>Trifolium</taxon>
    </lineage>
</organism>
<evidence type="ECO:0000313" key="2">
    <source>
        <dbReference type="EMBL" id="MCI16587.1"/>
    </source>
</evidence>
<evidence type="ECO:0000256" key="1">
    <source>
        <dbReference type="SAM" id="MobiDB-lite"/>
    </source>
</evidence>
<sequence>MALRGDSKRRKGKIRPIRIAPTRIWTTARKEVPQTNINTLPNQGHRGRGSRQKRNPGNNALIHRKYNQTTT</sequence>
<feature type="region of interest" description="Disordered" evidence="1">
    <location>
        <begin position="30"/>
        <end position="71"/>
    </location>
</feature>
<protein>
    <submittedName>
        <fullName evidence="2">Uncharacterized protein</fullName>
    </submittedName>
</protein>
<keyword evidence="3" id="KW-1185">Reference proteome</keyword>
<evidence type="ECO:0000313" key="3">
    <source>
        <dbReference type="Proteomes" id="UP000265520"/>
    </source>
</evidence>
<accession>A0A392PY24</accession>
<dbReference type="AlphaFoldDB" id="A0A392PY24"/>
<feature type="compositionally biased region" description="Polar residues" evidence="1">
    <location>
        <begin position="33"/>
        <end position="42"/>
    </location>
</feature>
<feature type="compositionally biased region" description="Basic residues" evidence="1">
    <location>
        <begin position="62"/>
        <end position="71"/>
    </location>
</feature>
<feature type="compositionally biased region" description="Basic residues" evidence="1">
    <location>
        <begin position="45"/>
        <end position="54"/>
    </location>
</feature>
<reference evidence="2 3" key="1">
    <citation type="journal article" date="2018" name="Front. Plant Sci.">
        <title>Red Clover (Trifolium pratense) and Zigzag Clover (T. medium) - A Picture of Genomic Similarities and Differences.</title>
        <authorList>
            <person name="Dluhosova J."/>
            <person name="Istvanek J."/>
            <person name="Nedelnik J."/>
            <person name="Repkova J."/>
        </authorList>
    </citation>
    <scope>NUCLEOTIDE SEQUENCE [LARGE SCALE GENOMIC DNA]</scope>
    <source>
        <strain evidence="3">cv. 10/8</strain>
        <tissue evidence="2">Leaf</tissue>
    </source>
</reference>